<dbReference type="Proteomes" id="UP001163603">
    <property type="component" value="Chromosome 13"/>
</dbReference>
<evidence type="ECO:0000313" key="1">
    <source>
        <dbReference type="EMBL" id="KAJ0013823.1"/>
    </source>
</evidence>
<reference evidence="2" key="1">
    <citation type="journal article" date="2023" name="G3 (Bethesda)">
        <title>Genome assembly and association tests identify interacting loci associated with vigor, precocity, and sex in interspecific pistachio rootstocks.</title>
        <authorList>
            <person name="Palmer W."/>
            <person name="Jacygrad E."/>
            <person name="Sagayaradj S."/>
            <person name="Cavanaugh K."/>
            <person name="Han R."/>
            <person name="Bertier L."/>
            <person name="Beede B."/>
            <person name="Kafkas S."/>
            <person name="Golino D."/>
            <person name="Preece J."/>
            <person name="Michelmore R."/>
        </authorList>
    </citation>
    <scope>NUCLEOTIDE SEQUENCE [LARGE SCALE GENOMIC DNA]</scope>
</reference>
<sequence length="256" mass="28479">MGILTNHQLSFIFGLLGNIVSFFVFLAPVPTFCDIYKKKSSAGYHSIPYVIALCSATLLLYYGNLKPNGFLIITINSIGCVIEVSYLIVYLIYAPRKEKKFTLTLILVLNVGAFGTVMLVSNFLLTGFKRISAVGWICAAYNLAEFVAPLSIMKKVITTKSVEFMSFSLSCSLTLCATMWFFYGLFIKDKFIALPNVVGISFGITQIIIYLIYGGSKNKNTETTSEKHPVQPDQEILEVKMIVIYKSVESIESDIV</sequence>
<evidence type="ECO:0000313" key="2">
    <source>
        <dbReference type="Proteomes" id="UP001163603"/>
    </source>
</evidence>
<dbReference type="EMBL" id="CM047748">
    <property type="protein sequence ID" value="KAJ0013823.1"/>
    <property type="molecule type" value="Genomic_DNA"/>
</dbReference>
<organism evidence="1 2">
    <name type="scientific">Pistacia integerrima</name>
    <dbReference type="NCBI Taxonomy" id="434235"/>
    <lineage>
        <taxon>Eukaryota</taxon>
        <taxon>Viridiplantae</taxon>
        <taxon>Streptophyta</taxon>
        <taxon>Embryophyta</taxon>
        <taxon>Tracheophyta</taxon>
        <taxon>Spermatophyta</taxon>
        <taxon>Magnoliopsida</taxon>
        <taxon>eudicotyledons</taxon>
        <taxon>Gunneridae</taxon>
        <taxon>Pentapetalae</taxon>
        <taxon>rosids</taxon>
        <taxon>malvids</taxon>
        <taxon>Sapindales</taxon>
        <taxon>Anacardiaceae</taxon>
        <taxon>Pistacia</taxon>
    </lineage>
</organism>
<keyword evidence="2" id="KW-1185">Reference proteome</keyword>
<accession>A0ACC0X953</accession>
<name>A0ACC0X953_9ROSI</name>
<proteinExistence type="predicted"/>
<gene>
    <name evidence="1" type="ORF">Pint_20239</name>
</gene>
<protein>
    <submittedName>
        <fullName evidence="1">Uncharacterized protein</fullName>
    </submittedName>
</protein>
<comment type="caution">
    <text evidence="1">The sequence shown here is derived from an EMBL/GenBank/DDBJ whole genome shotgun (WGS) entry which is preliminary data.</text>
</comment>